<evidence type="ECO:0000256" key="4">
    <source>
        <dbReference type="ARBA" id="ARBA00022481"/>
    </source>
</evidence>
<name>A0A0A8UQ65_LEGHA</name>
<keyword evidence="5" id="KW-0997">Cell inner membrane</keyword>
<evidence type="ECO:0000256" key="5">
    <source>
        <dbReference type="ARBA" id="ARBA00022519"/>
    </source>
</evidence>
<evidence type="ECO:0000256" key="1">
    <source>
        <dbReference type="ARBA" id="ARBA00004377"/>
    </source>
</evidence>
<dbReference type="AlphaFoldDB" id="A0A0A8UQ65"/>
<gene>
    <name evidence="13" type="ORF">LHA_1871</name>
</gene>
<dbReference type="HOGENOM" id="CLU_084761_4_2_6"/>
<dbReference type="InterPro" id="IPR045584">
    <property type="entry name" value="Pilin-like"/>
</dbReference>
<dbReference type="OrthoDB" id="5653962at2"/>
<evidence type="ECO:0000256" key="11">
    <source>
        <dbReference type="SAM" id="Phobius"/>
    </source>
</evidence>
<evidence type="ECO:0000256" key="6">
    <source>
        <dbReference type="ARBA" id="ARBA00022692"/>
    </source>
</evidence>
<feature type="domain" description="General secretion pathway GspH" evidence="12">
    <location>
        <begin position="44"/>
        <end position="151"/>
    </location>
</feature>
<dbReference type="GO" id="GO:0015628">
    <property type="term" value="P:protein secretion by the type II secretion system"/>
    <property type="evidence" value="ECO:0007669"/>
    <property type="project" value="InterPro"/>
</dbReference>
<organism evidence="13 14">
    <name type="scientific">Legionella hackeliae</name>
    <dbReference type="NCBI Taxonomy" id="449"/>
    <lineage>
        <taxon>Bacteria</taxon>
        <taxon>Pseudomonadati</taxon>
        <taxon>Pseudomonadota</taxon>
        <taxon>Gammaproteobacteria</taxon>
        <taxon>Legionellales</taxon>
        <taxon>Legionellaceae</taxon>
        <taxon>Legionella</taxon>
    </lineage>
</organism>
<dbReference type="RefSeq" id="WP_045106193.1">
    <property type="nucleotide sequence ID" value="NZ_LN681225.1"/>
</dbReference>
<reference evidence="14" key="1">
    <citation type="submission" date="2014-09" db="EMBL/GenBank/DDBJ databases">
        <authorList>
            <person name="Gomez-Valero L."/>
        </authorList>
    </citation>
    <scope>NUCLEOTIDE SEQUENCE [LARGE SCALE GENOMIC DNA]</scope>
    <source>
        <strain evidence="14">ATCC35250</strain>
    </source>
</reference>
<comment type="similarity">
    <text evidence="9">Belongs to the GSP H family.</text>
</comment>
<dbReference type="EMBL" id="LN681225">
    <property type="protein sequence ID" value="CEK10903.1"/>
    <property type="molecule type" value="Genomic_DNA"/>
</dbReference>
<feature type="transmembrane region" description="Helical" evidence="11">
    <location>
        <begin position="7"/>
        <end position="26"/>
    </location>
</feature>
<keyword evidence="8 11" id="KW-0472">Membrane</keyword>
<dbReference type="Gene3D" id="3.55.40.10">
    <property type="entry name" value="minor pseudopilin epsh domain"/>
    <property type="match status" value="1"/>
</dbReference>
<evidence type="ECO:0000256" key="9">
    <source>
        <dbReference type="ARBA" id="ARBA00025772"/>
    </source>
</evidence>
<dbReference type="SUPFAM" id="SSF54523">
    <property type="entry name" value="Pili subunits"/>
    <property type="match status" value="1"/>
</dbReference>
<dbReference type="GO" id="GO:0005886">
    <property type="term" value="C:plasma membrane"/>
    <property type="evidence" value="ECO:0007669"/>
    <property type="project" value="UniProtKB-SubCell"/>
</dbReference>
<evidence type="ECO:0000259" key="12">
    <source>
        <dbReference type="Pfam" id="PF12019"/>
    </source>
</evidence>
<comment type="subcellular location">
    <subcellularLocation>
        <location evidence="1">Cell inner membrane</location>
        <topology evidence="1">Single-pass membrane protein</topology>
    </subcellularLocation>
</comment>
<evidence type="ECO:0000313" key="13">
    <source>
        <dbReference type="EMBL" id="CEK10903.1"/>
    </source>
</evidence>
<keyword evidence="14" id="KW-1185">Reference proteome</keyword>
<keyword evidence="3" id="KW-1003">Cell membrane</keyword>
<dbReference type="STRING" id="449.LHA_1871"/>
<dbReference type="InterPro" id="IPR022346">
    <property type="entry name" value="T2SS_GspH"/>
</dbReference>
<dbReference type="KEGG" id="lha:LHA_1871"/>
<evidence type="ECO:0000256" key="8">
    <source>
        <dbReference type="ARBA" id="ARBA00023136"/>
    </source>
</evidence>
<accession>A0A0A8UQ65</accession>
<sequence length="160" mass="18503">MKNAKGITLLELVCCIALITVIFFAMTPSNRSLFQQNQLKVIENEISNAIRYARKMSLLYDVRLALTPLADSKDWSKGMILFIDNKRHTYQIGDKLLHQWQWNHQDLHVIWKGFLSNSYLLFSSNLKNAATSGHFDLFTTTSQHKKLIINRFGRISKSLT</sequence>
<evidence type="ECO:0000256" key="3">
    <source>
        <dbReference type="ARBA" id="ARBA00022475"/>
    </source>
</evidence>
<dbReference type="GO" id="GO:0015627">
    <property type="term" value="C:type II protein secretion system complex"/>
    <property type="evidence" value="ECO:0007669"/>
    <property type="project" value="InterPro"/>
</dbReference>
<dbReference type="Pfam" id="PF12019">
    <property type="entry name" value="GspH"/>
    <property type="match status" value="1"/>
</dbReference>
<dbReference type="PATRIC" id="fig|449.7.peg.2260"/>
<evidence type="ECO:0000313" key="14">
    <source>
        <dbReference type="Proteomes" id="UP000032803"/>
    </source>
</evidence>
<dbReference type="Proteomes" id="UP000032803">
    <property type="component" value="Chromosome I"/>
</dbReference>
<evidence type="ECO:0000256" key="7">
    <source>
        <dbReference type="ARBA" id="ARBA00022989"/>
    </source>
</evidence>
<proteinExistence type="inferred from homology"/>
<keyword evidence="4" id="KW-0488">Methylation</keyword>
<protein>
    <recommendedName>
        <fullName evidence="2">Type II secretion system protein H</fullName>
    </recommendedName>
    <alternativeName>
        <fullName evidence="10">General secretion pathway protein H</fullName>
    </alternativeName>
</protein>
<evidence type="ECO:0000256" key="10">
    <source>
        <dbReference type="ARBA" id="ARBA00030775"/>
    </source>
</evidence>
<evidence type="ECO:0000256" key="2">
    <source>
        <dbReference type="ARBA" id="ARBA00021549"/>
    </source>
</evidence>
<keyword evidence="6 11" id="KW-0812">Transmembrane</keyword>
<keyword evidence="7 11" id="KW-1133">Transmembrane helix</keyword>